<evidence type="ECO:0000313" key="2">
    <source>
        <dbReference type="EMBL" id="KAF2207605.1"/>
    </source>
</evidence>
<dbReference type="OrthoDB" id="623670at2759"/>
<name>A0A6A6F0X3_9PEZI</name>
<dbReference type="Proteomes" id="UP000799539">
    <property type="component" value="Unassembled WGS sequence"/>
</dbReference>
<feature type="signal peptide" evidence="1">
    <location>
        <begin position="1"/>
        <end position="15"/>
    </location>
</feature>
<keyword evidence="3" id="KW-1185">Reference proteome</keyword>
<keyword evidence="1" id="KW-0732">Signal</keyword>
<dbReference type="InterPro" id="IPR036908">
    <property type="entry name" value="RlpA-like_sf"/>
</dbReference>
<dbReference type="AlphaFoldDB" id="A0A6A6F0X3"/>
<dbReference type="EMBL" id="ML992702">
    <property type="protein sequence ID" value="KAF2207605.1"/>
    <property type="molecule type" value="Genomic_DNA"/>
</dbReference>
<dbReference type="Gene3D" id="2.40.40.10">
    <property type="entry name" value="RlpA-like domain"/>
    <property type="match status" value="1"/>
</dbReference>
<evidence type="ECO:0000313" key="3">
    <source>
        <dbReference type="Proteomes" id="UP000799539"/>
    </source>
</evidence>
<feature type="chain" id="PRO_5025484427" description="RlpA-like protein double-psi beta-barrel domain-containing protein" evidence="1">
    <location>
        <begin position="16"/>
        <end position="140"/>
    </location>
</feature>
<proteinExistence type="predicted"/>
<gene>
    <name evidence="2" type="ORF">CERZMDRAFT_88444</name>
</gene>
<organism evidence="2 3">
    <name type="scientific">Cercospora zeae-maydis SCOH1-5</name>
    <dbReference type="NCBI Taxonomy" id="717836"/>
    <lineage>
        <taxon>Eukaryota</taxon>
        <taxon>Fungi</taxon>
        <taxon>Dikarya</taxon>
        <taxon>Ascomycota</taxon>
        <taxon>Pezizomycotina</taxon>
        <taxon>Dothideomycetes</taxon>
        <taxon>Dothideomycetidae</taxon>
        <taxon>Mycosphaerellales</taxon>
        <taxon>Mycosphaerellaceae</taxon>
        <taxon>Cercospora</taxon>
    </lineage>
</organism>
<dbReference type="SUPFAM" id="SSF50685">
    <property type="entry name" value="Barwin-like endoglucanases"/>
    <property type="match status" value="1"/>
</dbReference>
<sequence length="140" mass="14734">MNFTHLLAMLGLAAAAKPTTFDRNPLLRIRRSASHEGDMTWKEGDFSGNACGLPPSSSSPAVALNAPTFDASTPGGNPNANTLCGQKIRIWNLESGAEAFATVVDRMAVQDGDAIDVSREVFAALGVDEGVGRCRVGWSL</sequence>
<protein>
    <recommendedName>
        <fullName evidence="4">RlpA-like protein double-psi beta-barrel domain-containing protein</fullName>
    </recommendedName>
</protein>
<reference evidence="2" key="1">
    <citation type="journal article" date="2020" name="Stud. Mycol.">
        <title>101 Dothideomycetes genomes: a test case for predicting lifestyles and emergence of pathogens.</title>
        <authorList>
            <person name="Haridas S."/>
            <person name="Albert R."/>
            <person name="Binder M."/>
            <person name="Bloem J."/>
            <person name="Labutti K."/>
            <person name="Salamov A."/>
            <person name="Andreopoulos B."/>
            <person name="Baker S."/>
            <person name="Barry K."/>
            <person name="Bills G."/>
            <person name="Bluhm B."/>
            <person name="Cannon C."/>
            <person name="Castanera R."/>
            <person name="Culley D."/>
            <person name="Daum C."/>
            <person name="Ezra D."/>
            <person name="Gonzalez J."/>
            <person name="Henrissat B."/>
            <person name="Kuo A."/>
            <person name="Liang C."/>
            <person name="Lipzen A."/>
            <person name="Lutzoni F."/>
            <person name="Magnuson J."/>
            <person name="Mondo S."/>
            <person name="Nolan M."/>
            <person name="Ohm R."/>
            <person name="Pangilinan J."/>
            <person name="Park H.-J."/>
            <person name="Ramirez L."/>
            <person name="Alfaro M."/>
            <person name="Sun H."/>
            <person name="Tritt A."/>
            <person name="Yoshinaga Y."/>
            <person name="Zwiers L.-H."/>
            <person name="Turgeon B."/>
            <person name="Goodwin S."/>
            <person name="Spatafora J."/>
            <person name="Crous P."/>
            <person name="Grigoriev I."/>
        </authorList>
    </citation>
    <scope>NUCLEOTIDE SEQUENCE</scope>
    <source>
        <strain evidence="2">SCOH1-5</strain>
    </source>
</reference>
<dbReference type="CDD" id="cd22191">
    <property type="entry name" value="DPBB_RlpA_EXP_N-like"/>
    <property type="match status" value="1"/>
</dbReference>
<accession>A0A6A6F0X3</accession>
<evidence type="ECO:0008006" key="4">
    <source>
        <dbReference type="Google" id="ProtNLM"/>
    </source>
</evidence>
<evidence type="ECO:0000256" key="1">
    <source>
        <dbReference type="SAM" id="SignalP"/>
    </source>
</evidence>